<protein>
    <submittedName>
        <fullName evidence="3">Uncharacterized protein</fullName>
    </submittedName>
</protein>
<keyword evidence="4" id="KW-1185">Reference proteome</keyword>
<comment type="caution">
    <text evidence="3">The sequence shown here is derived from an EMBL/GenBank/DDBJ whole genome shotgun (WGS) entry which is preliminary data.</text>
</comment>
<name>A0A7W7B547_9SPHN</name>
<evidence type="ECO:0000259" key="2">
    <source>
        <dbReference type="Pfam" id="PF23213"/>
    </source>
</evidence>
<accession>A0A7W7B547</accession>
<dbReference type="RefSeq" id="WP_184070777.1">
    <property type="nucleotide sequence ID" value="NZ_JACHNZ010000039.1"/>
</dbReference>
<evidence type="ECO:0000259" key="1">
    <source>
        <dbReference type="Pfam" id="PF23212"/>
    </source>
</evidence>
<organism evidence="3 4">
    <name type="scientific">Sphingosinicella soli</name>
    <dbReference type="NCBI Taxonomy" id="333708"/>
    <lineage>
        <taxon>Bacteria</taxon>
        <taxon>Pseudomonadati</taxon>
        <taxon>Pseudomonadota</taxon>
        <taxon>Alphaproteobacteria</taxon>
        <taxon>Sphingomonadales</taxon>
        <taxon>Sphingosinicellaceae</taxon>
        <taxon>Sphingosinicella</taxon>
    </lineage>
</organism>
<feature type="domain" description="DUF7065" evidence="2">
    <location>
        <begin position="146"/>
        <end position="185"/>
    </location>
</feature>
<dbReference type="EMBL" id="JACHNZ010000039">
    <property type="protein sequence ID" value="MBB4633300.1"/>
    <property type="molecule type" value="Genomic_DNA"/>
</dbReference>
<dbReference type="Pfam" id="PF23213">
    <property type="entry name" value="DUF7065"/>
    <property type="match status" value="1"/>
</dbReference>
<reference evidence="3 4" key="1">
    <citation type="submission" date="2020-08" db="EMBL/GenBank/DDBJ databases">
        <title>Genomic Encyclopedia of Type Strains, Phase IV (KMG-IV): sequencing the most valuable type-strain genomes for metagenomic binning, comparative biology and taxonomic classification.</title>
        <authorList>
            <person name="Goeker M."/>
        </authorList>
    </citation>
    <scope>NUCLEOTIDE SEQUENCE [LARGE SCALE GENOMIC DNA]</scope>
    <source>
        <strain evidence="3 4">DSM 17328</strain>
    </source>
</reference>
<feature type="domain" description="DUF7064" evidence="1">
    <location>
        <begin position="195"/>
        <end position="304"/>
    </location>
</feature>
<sequence>MIKPEDVEFHAVPEAHRESWAETNYFPFWIPEVGISGAAYTVFRPGLGVCLSDITIFDHCAFSWEGLAYTDNQQHIPCPASLSHYSLRNGLEVKVLNAPRDYRIDYLGIDDTELHFTFHGLMRPQDFNDPDQDPLARRKGLGGAWDKAFAGHFDMTGKVDGALKLRGVTHRFTCLATMDHSWGPRLERDNGSAVFIQAHFGDDLSVNALMALDPSDMSRFGPVLHGYVMRSGNVRALVAGEGRTERSSLRPDRFALTVEDEDGAHFALSGHFETWAPWAPYVSVLYYQGMVQWLHDGRIGTGAFQEVVSRASIARFTLARQGIIGRSI</sequence>
<proteinExistence type="predicted"/>
<dbReference type="AlphaFoldDB" id="A0A7W7B547"/>
<dbReference type="Proteomes" id="UP000566324">
    <property type="component" value="Unassembled WGS sequence"/>
</dbReference>
<gene>
    <name evidence="3" type="ORF">GGQ98_002934</name>
</gene>
<dbReference type="Pfam" id="PF23212">
    <property type="entry name" value="DUF7064"/>
    <property type="match status" value="1"/>
</dbReference>
<dbReference type="InterPro" id="IPR055492">
    <property type="entry name" value="DUF7064"/>
</dbReference>
<evidence type="ECO:0000313" key="3">
    <source>
        <dbReference type="EMBL" id="MBB4633300.1"/>
    </source>
</evidence>
<dbReference type="InterPro" id="IPR055493">
    <property type="entry name" value="DUF7065"/>
</dbReference>
<evidence type="ECO:0000313" key="4">
    <source>
        <dbReference type="Proteomes" id="UP000566324"/>
    </source>
</evidence>